<comment type="caution">
    <text evidence="8">The sequence shown here is derived from an EMBL/GenBank/DDBJ whole genome shotgun (WGS) entry which is preliminary data.</text>
</comment>
<evidence type="ECO:0000256" key="4">
    <source>
        <dbReference type="ARBA" id="ARBA00022691"/>
    </source>
</evidence>
<keyword evidence="1" id="KW-0004">4Fe-4S</keyword>
<dbReference type="GO" id="GO:0051539">
    <property type="term" value="F:4 iron, 4 sulfur cluster binding"/>
    <property type="evidence" value="ECO:0007669"/>
    <property type="project" value="UniProtKB-KW"/>
</dbReference>
<keyword evidence="1" id="KW-0479">Metal-binding</keyword>
<keyword evidence="9" id="KW-1185">Reference proteome</keyword>
<evidence type="ECO:0000256" key="3">
    <source>
        <dbReference type="ARBA" id="ARBA00022679"/>
    </source>
</evidence>
<feature type="binding site" evidence="6">
    <location>
        <position position="338"/>
    </location>
    <ligand>
        <name>S-adenosyl-L-methionine</name>
        <dbReference type="ChEBI" id="CHEBI:59789"/>
    </ligand>
</feature>
<feature type="binding site" evidence="6">
    <location>
        <position position="243"/>
    </location>
    <ligand>
        <name>S-adenosyl-L-methionine</name>
        <dbReference type="ChEBI" id="CHEBI:59789"/>
    </ligand>
</feature>
<protein>
    <submittedName>
        <fullName evidence="8">Class I SAM-dependent RNA methyltransferase</fullName>
    </submittedName>
</protein>
<dbReference type="InterPro" id="IPR030390">
    <property type="entry name" value="MeTrfase_TrmA_AS"/>
</dbReference>
<evidence type="ECO:0000256" key="7">
    <source>
        <dbReference type="PROSITE-ProRule" id="PRU10015"/>
    </source>
</evidence>
<dbReference type="GO" id="GO:0070475">
    <property type="term" value="P:rRNA base methylation"/>
    <property type="evidence" value="ECO:0007669"/>
    <property type="project" value="TreeGrafter"/>
</dbReference>
<dbReference type="InterPro" id="IPR029063">
    <property type="entry name" value="SAM-dependent_MTases_sf"/>
</dbReference>
<dbReference type="OrthoDB" id="9804590at2"/>
<dbReference type="RefSeq" id="WP_136393828.1">
    <property type="nucleotide sequence ID" value="NZ_SSND01000001.1"/>
</dbReference>
<name>A0A4S3MTF1_9RHOB</name>
<dbReference type="CDD" id="cd02440">
    <property type="entry name" value="AdoMet_MTases"/>
    <property type="match status" value="1"/>
</dbReference>
<proteinExistence type="inferred from homology"/>
<dbReference type="PANTHER" id="PTHR11061:SF49">
    <property type="entry name" value="23S RRNA (URACIL(1939)-C(5))-METHYLTRANSFERASE RLMD"/>
    <property type="match status" value="1"/>
</dbReference>
<dbReference type="AlphaFoldDB" id="A0A4S3MTF1"/>
<keyword evidence="1" id="KW-0408">Iron</keyword>
<dbReference type="EMBL" id="SSND01000001">
    <property type="protein sequence ID" value="THD85454.1"/>
    <property type="molecule type" value="Genomic_DNA"/>
</dbReference>
<gene>
    <name evidence="8" type="ORF">E7811_07085</name>
</gene>
<dbReference type="PANTHER" id="PTHR11061">
    <property type="entry name" value="RNA M5U METHYLTRANSFERASE"/>
    <property type="match status" value="1"/>
</dbReference>
<keyword evidence="2 6" id="KW-0489">Methyltransferase</keyword>
<reference evidence="8 9" key="1">
    <citation type="submission" date="2019-04" db="EMBL/GenBank/DDBJ databases">
        <title>Draft genome sequence of Gemmobacter aestuarii sp. nov.</title>
        <authorList>
            <person name="Hameed A."/>
            <person name="Lin S.-Y."/>
            <person name="Shahina M."/>
            <person name="Lai W.-A."/>
            <person name="Young C.-C."/>
        </authorList>
    </citation>
    <scope>NUCLEOTIDE SEQUENCE [LARGE SCALE GENOMIC DNA]</scope>
    <source>
        <strain evidence="8 9">CC-PW-75</strain>
    </source>
</reference>
<dbReference type="SUPFAM" id="SSF50249">
    <property type="entry name" value="Nucleic acid-binding proteins"/>
    <property type="match status" value="1"/>
</dbReference>
<evidence type="ECO:0000256" key="6">
    <source>
        <dbReference type="PROSITE-ProRule" id="PRU01024"/>
    </source>
</evidence>
<dbReference type="SUPFAM" id="SSF53335">
    <property type="entry name" value="S-adenosyl-L-methionine-dependent methyltransferases"/>
    <property type="match status" value="1"/>
</dbReference>
<feature type="binding site" evidence="6">
    <location>
        <position position="270"/>
    </location>
    <ligand>
        <name>S-adenosyl-L-methionine</name>
        <dbReference type="ChEBI" id="CHEBI:59789"/>
    </ligand>
</feature>
<dbReference type="Proteomes" id="UP000309450">
    <property type="component" value="Unassembled WGS sequence"/>
</dbReference>
<organism evidence="8 9">
    <name type="scientific">Aliigemmobacter aestuarii</name>
    <dbReference type="NCBI Taxonomy" id="1445661"/>
    <lineage>
        <taxon>Bacteria</taxon>
        <taxon>Pseudomonadati</taxon>
        <taxon>Pseudomonadota</taxon>
        <taxon>Alphaproteobacteria</taxon>
        <taxon>Rhodobacterales</taxon>
        <taxon>Paracoccaceae</taxon>
        <taxon>Aliigemmobacter</taxon>
    </lineage>
</organism>
<keyword evidence="4 6" id="KW-0949">S-adenosyl-L-methionine</keyword>
<dbReference type="PROSITE" id="PS01230">
    <property type="entry name" value="TRMA_1"/>
    <property type="match status" value="1"/>
</dbReference>
<feature type="active site" description="Nucleophile" evidence="6">
    <location>
        <position position="364"/>
    </location>
</feature>
<dbReference type="Pfam" id="PF05958">
    <property type="entry name" value="tRNA_U5-meth_tr"/>
    <property type="match status" value="1"/>
</dbReference>
<dbReference type="PROSITE" id="PS51687">
    <property type="entry name" value="SAM_MT_RNA_M5U"/>
    <property type="match status" value="1"/>
</dbReference>
<evidence type="ECO:0000256" key="2">
    <source>
        <dbReference type="ARBA" id="ARBA00022603"/>
    </source>
</evidence>
<evidence type="ECO:0000256" key="5">
    <source>
        <dbReference type="ARBA" id="ARBA00023014"/>
    </source>
</evidence>
<dbReference type="InterPro" id="IPR010280">
    <property type="entry name" value="U5_MeTrfase_fam"/>
</dbReference>
<evidence type="ECO:0000313" key="8">
    <source>
        <dbReference type="EMBL" id="THD85454.1"/>
    </source>
</evidence>
<sequence length="414" mass="43586">MKLTIERVGHLGDGIAQGPDGPVFVPQTLTGEVVEGDLTGDRLAGARIVTPSTLRVRPPCRHARACGGCIMQHAADGFVADWKQGIVRTALAVQGIEAPMRPVITSPARSRRRAAVSGRRTKGGSLVGFHARASDTIVAVPDCQLLHPDLMAAMPALEALVLAGCSRHGELTLTVTQSLVGPDIAVTGGKPLDGPFRLELARLAEAHGIARLTWEGETIALRVPPAIAIGRARVVPPPGAFLQATAEGEAALLATVREAVGDAPRVADLFCGVGTFALPLAEQAEVLAVEGDAAMVAALDRGWRQAEGLKRVQTEARDLFRRPLEPDEFKGIAAVVIDPPRAGAEAQTACLARSGVPVIAAVSCNPATFARDARALIAAGYSLDWVQVVDQFRWSAHVELAARFSRPHMARKPS</sequence>
<comment type="similarity">
    <text evidence="6">Belongs to the class I-like SAM-binding methyltransferase superfamily. RNA M5U methyltransferase family.</text>
</comment>
<keyword evidence="3 6" id="KW-0808">Transferase</keyword>
<feature type="binding site" evidence="6">
    <location>
        <position position="290"/>
    </location>
    <ligand>
        <name>S-adenosyl-L-methionine</name>
        <dbReference type="ChEBI" id="CHEBI:59789"/>
    </ligand>
</feature>
<dbReference type="Gene3D" id="2.40.50.1070">
    <property type="match status" value="1"/>
</dbReference>
<feature type="active site" evidence="7">
    <location>
        <position position="364"/>
    </location>
</feature>
<dbReference type="Gene3D" id="2.40.50.140">
    <property type="entry name" value="Nucleic acid-binding proteins"/>
    <property type="match status" value="1"/>
</dbReference>
<keyword evidence="5" id="KW-0411">Iron-sulfur</keyword>
<dbReference type="Gene3D" id="3.40.50.150">
    <property type="entry name" value="Vaccinia Virus protein VP39"/>
    <property type="match status" value="1"/>
</dbReference>
<dbReference type="GO" id="GO:0070041">
    <property type="term" value="F:rRNA (uridine-C5-)-methyltransferase activity"/>
    <property type="evidence" value="ECO:0007669"/>
    <property type="project" value="TreeGrafter"/>
</dbReference>
<evidence type="ECO:0000256" key="1">
    <source>
        <dbReference type="ARBA" id="ARBA00022485"/>
    </source>
</evidence>
<evidence type="ECO:0000313" key="9">
    <source>
        <dbReference type="Proteomes" id="UP000309450"/>
    </source>
</evidence>
<dbReference type="InterPro" id="IPR012340">
    <property type="entry name" value="NA-bd_OB-fold"/>
</dbReference>
<accession>A0A4S3MTF1</accession>